<dbReference type="FunFam" id="3.40.33.10:FF:000004">
    <property type="entry name" value="CAP, cysteine-rich secretory protein, antigen 5"/>
    <property type="match status" value="1"/>
</dbReference>
<keyword evidence="2" id="KW-0568">Pathogenesis-related protein</keyword>
<evidence type="ECO:0000256" key="1">
    <source>
        <dbReference type="ARBA" id="ARBA00003143"/>
    </source>
</evidence>
<dbReference type="PANTHER" id="PTHR10334">
    <property type="entry name" value="CYSTEINE-RICH SECRETORY PROTEIN-RELATED"/>
    <property type="match status" value="1"/>
</dbReference>
<dbReference type="Pfam" id="PF00188">
    <property type="entry name" value="CAP"/>
    <property type="match status" value="1"/>
</dbReference>
<dbReference type="EMBL" id="JADFTS010000003">
    <property type="protein sequence ID" value="KAF9616329.1"/>
    <property type="molecule type" value="Genomic_DNA"/>
</dbReference>
<keyword evidence="2" id="KW-0611">Plant defense</keyword>
<protein>
    <recommendedName>
        <fullName evidence="3">SCP domain-containing protein</fullName>
    </recommendedName>
</protein>
<evidence type="ECO:0000259" key="3">
    <source>
        <dbReference type="SMART" id="SM00198"/>
    </source>
</evidence>
<comment type="function">
    <text evidence="1">Probably involved in the defense reaction of plants against pathogens.</text>
</comment>
<feature type="domain" description="SCP" evidence="3">
    <location>
        <begin position="2"/>
        <end position="127"/>
    </location>
</feature>
<reference evidence="4 5" key="1">
    <citation type="submission" date="2020-10" db="EMBL/GenBank/DDBJ databases">
        <title>The Coptis chinensis genome and diversification of protoberbering-type alkaloids.</title>
        <authorList>
            <person name="Wang B."/>
            <person name="Shu S."/>
            <person name="Song C."/>
            <person name="Liu Y."/>
        </authorList>
    </citation>
    <scope>NUCLEOTIDE SEQUENCE [LARGE SCALE GENOMIC DNA]</scope>
    <source>
        <strain evidence="4">HL-2020</strain>
        <tissue evidence="4">Leaf</tissue>
    </source>
</reference>
<dbReference type="OrthoDB" id="337038at2759"/>
<gene>
    <name evidence="4" type="ORF">IFM89_029105</name>
</gene>
<dbReference type="Gene3D" id="3.40.33.10">
    <property type="entry name" value="CAP"/>
    <property type="match status" value="1"/>
</dbReference>
<dbReference type="InterPro" id="IPR002413">
    <property type="entry name" value="V5_allergen-like"/>
</dbReference>
<dbReference type="InterPro" id="IPR014044">
    <property type="entry name" value="CAP_dom"/>
</dbReference>
<dbReference type="InterPro" id="IPR040974">
    <property type="entry name" value="Fn3_PAP"/>
</dbReference>
<keyword evidence="5" id="KW-1185">Reference proteome</keyword>
<dbReference type="AlphaFoldDB" id="A0A835M783"/>
<evidence type="ECO:0000313" key="5">
    <source>
        <dbReference type="Proteomes" id="UP000631114"/>
    </source>
</evidence>
<dbReference type="Proteomes" id="UP000631114">
    <property type="component" value="Unassembled WGS sequence"/>
</dbReference>
<comment type="caution">
    <text evidence="4">The sequence shown here is derived from an EMBL/GenBank/DDBJ whole genome shotgun (WGS) entry which is preliminary data.</text>
</comment>
<organism evidence="4 5">
    <name type="scientific">Coptis chinensis</name>
    <dbReference type="NCBI Taxonomy" id="261450"/>
    <lineage>
        <taxon>Eukaryota</taxon>
        <taxon>Viridiplantae</taxon>
        <taxon>Streptophyta</taxon>
        <taxon>Embryophyta</taxon>
        <taxon>Tracheophyta</taxon>
        <taxon>Spermatophyta</taxon>
        <taxon>Magnoliopsida</taxon>
        <taxon>Ranunculales</taxon>
        <taxon>Ranunculaceae</taxon>
        <taxon>Coptidoideae</taxon>
        <taxon>Coptis</taxon>
    </lineage>
</organism>
<sequence>MDGHNSAREIVGVPPLEYEPLLARYARVYSNERRQDCKLIHSPGYGFGENLLWGQGLGWSAKNVVDAWVNEKKWYNYENNTCSGKECTHYTQVVWLTTEHVGCAQIICNNGDTFITFAASHDRNEGGGEQPLSKIAIHKATFLLQDSASIKASPRVLGSKGENTRWVNVELEYCNASNEDWVGVFSPINFK</sequence>
<dbReference type="InterPro" id="IPR035940">
    <property type="entry name" value="CAP_sf"/>
</dbReference>
<dbReference type="Pfam" id="PF17808">
    <property type="entry name" value="fn3_PAP"/>
    <property type="match status" value="1"/>
</dbReference>
<name>A0A835M783_9MAGN</name>
<dbReference type="SMART" id="SM00198">
    <property type="entry name" value="SCP"/>
    <property type="match status" value="1"/>
</dbReference>
<proteinExistence type="predicted"/>
<dbReference type="PRINTS" id="PR00837">
    <property type="entry name" value="V5TPXLIKE"/>
</dbReference>
<dbReference type="SUPFAM" id="SSF55797">
    <property type="entry name" value="PR-1-like"/>
    <property type="match status" value="1"/>
</dbReference>
<evidence type="ECO:0000256" key="2">
    <source>
        <dbReference type="ARBA" id="ARBA00023265"/>
    </source>
</evidence>
<evidence type="ECO:0000313" key="4">
    <source>
        <dbReference type="EMBL" id="KAF9616329.1"/>
    </source>
</evidence>
<dbReference type="PRINTS" id="PR00838">
    <property type="entry name" value="V5ALLERGEN"/>
</dbReference>
<accession>A0A835M783</accession>
<dbReference type="InterPro" id="IPR001283">
    <property type="entry name" value="CRISP-related"/>
</dbReference>